<feature type="signal peptide" evidence="11">
    <location>
        <begin position="1"/>
        <end position="20"/>
    </location>
</feature>
<dbReference type="Gene3D" id="2.40.160.10">
    <property type="entry name" value="Porin"/>
    <property type="match status" value="1"/>
</dbReference>
<name>A0ABM8SXJ5_9BURK</name>
<reference evidence="13 14" key="1">
    <citation type="submission" date="2021-02" db="EMBL/GenBank/DDBJ databases">
        <authorList>
            <person name="Vanwijnsberghe S."/>
        </authorList>
    </citation>
    <scope>NUCLEOTIDE SEQUENCE [LARGE SCALE GENOMIC DNA]</scope>
    <source>
        <strain evidence="13 14">R-69776</strain>
    </source>
</reference>
<sequence length="379" mass="39613">MKKTAICIAASLVCITNGYAQSSSTLYGVVDDGFSFTNNQAGSHSYQMTNGGRGSSKWGFRTTEDLGGSLSAVAVLENGFDINTGKFGNGGRLFGRQAYVAINGPFGSLRMGRQYDLVADSLMPLASSLKFGGALTTRAGDVDNVWGDYSVSNAVKYYSPDFAGLRAGALFSFGGVAGNFSQGRGEGLSLTYAAGPFNAAAALLRLNNPATALYDATANPVAGATFTNPITNPTFSGYISAKTLQIAGGGANYTLGNAVFGVLYTNTRFENVVRTSSTPFSGTATFNSIEANVTYRFTPAFLLGAAYNYTKAESAKYGQVNLGVEYDLSKRTMLYAVGAWEHATGIDSTGKPAVAALAFVTPSSTGNQVVLRVGVRQSF</sequence>
<evidence type="ECO:0000256" key="8">
    <source>
        <dbReference type="ARBA" id="ARBA00023114"/>
    </source>
</evidence>
<evidence type="ECO:0000256" key="6">
    <source>
        <dbReference type="ARBA" id="ARBA00022729"/>
    </source>
</evidence>
<evidence type="ECO:0000256" key="3">
    <source>
        <dbReference type="ARBA" id="ARBA00022448"/>
    </source>
</evidence>
<dbReference type="InterPro" id="IPR001702">
    <property type="entry name" value="Porin_Gram-ve"/>
</dbReference>
<evidence type="ECO:0000256" key="9">
    <source>
        <dbReference type="ARBA" id="ARBA00023136"/>
    </source>
</evidence>
<keyword evidence="6 11" id="KW-0732">Signal</keyword>
<keyword evidence="9" id="KW-0472">Membrane</keyword>
<evidence type="ECO:0000256" key="10">
    <source>
        <dbReference type="ARBA" id="ARBA00023237"/>
    </source>
</evidence>
<dbReference type="InterPro" id="IPR002299">
    <property type="entry name" value="Porin_Neis"/>
</dbReference>
<evidence type="ECO:0000313" key="13">
    <source>
        <dbReference type="EMBL" id="CAE6840184.1"/>
    </source>
</evidence>
<proteinExistence type="predicted"/>
<protein>
    <submittedName>
        <fullName evidence="13">Outer membrane porin protein 32</fullName>
    </submittedName>
</protein>
<evidence type="ECO:0000256" key="7">
    <source>
        <dbReference type="ARBA" id="ARBA00023065"/>
    </source>
</evidence>
<dbReference type="RefSeq" id="WP_200660776.1">
    <property type="nucleotide sequence ID" value="NZ_CAJNBH010000029.1"/>
</dbReference>
<keyword evidence="14" id="KW-1185">Reference proteome</keyword>
<dbReference type="InterPro" id="IPR023614">
    <property type="entry name" value="Porin_dom_sf"/>
</dbReference>
<organism evidence="13 14">
    <name type="scientific">Paraburkholderia nemoris</name>
    <dbReference type="NCBI Taxonomy" id="2793076"/>
    <lineage>
        <taxon>Bacteria</taxon>
        <taxon>Pseudomonadati</taxon>
        <taxon>Pseudomonadota</taxon>
        <taxon>Betaproteobacteria</taxon>
        <taxon>Burkholderiales</taxon>
        <taxon>Burkholderiaceae</taxon>
        <taxon>Paraburkholderia</taxon>
    </lineage>
</organism>
<keyword evidence="5" id="KW-0812">Transmembrane</keyword>
<evidence type="ECO:0000259" key="12">
    <source>
        <dbReference type="Pfam" id="PF13609"/>
    </source>
</evidence>
<comment type="subcellular location">
    <subcellularLocation>
        <location evidence="1">Cell outer membrane</location>
        <topology evidence="1">Multi-pass membrane protein</topology>
    </subcellularLocation>
</comment>
<evidence type="ECO:0000256" key="1">
    <source>
        <dbReference type="ARBA" id="ARBA00004571"/>
    </source>
</evidence>
<evidence type="ECO:0000256" key="2">
    <source>
        <dbReference type="ARBA" id="ARBA00011233"/>
    </source>
</evidence>
<dbReference type="PANTHER" id="PTHR34501">
    <property type="entry name" value="PROTEIN YDDL-RELATED"/>
    <property type="match status" value="1"/>
</dbReference>
<keyword evidence="3" id="KW-0813">Transport</keyword>
<comment type="caution">
    <text evidence="13">The sequence shown here is derived from an EMBL/GenBank/DDBJ whole genome shotgun (WGS) entry which is preliminary data.</text>
</comment>
<evidence type="ECO:0000256" key="5">
    <source>
        <dbReference type="ARBA" id="ARBA00022692"/>
    </source>
</evidence>
<dbReference type="Pfam" id="PF13609">
    <property type="entry name" value="Porin_4"/>
    <property type="match status" value="1"/>
</dbReference>
<comment type="subunit">
    <text evidence="2">Homotrimer.</text>
</comment>
<keyword evidence="4" id="KW-1134">Transmembrane beta strand</keyword>
<dbReference type="SUPFAM" id="SSF56935">
    <property type="entry name" value="Porins"/>
    <property type="match status" value="1"/>
</dbReference>
<dbReference type="PRINTS" id="PR00182">
    <property type="entry name" value="ECOLNEIPORIN"/>
</dbReference>
<dbReference type="Proteomes" id="UP000673821">
    <property type="component" value="Unassembled WGS sequence"/>
</dbReference>
<keyword evidence="10" id="KW-0998">Cell outer membrane</keyword>
<evidence type="ECO:0000256" key="4">
    <source>
        <dbReference type="ARBA" id="ARBA00022452"/>
    </source>
</evidence>
<dbReference type="InterPro" id="IPR050298">
    <property type="entry name" value="Gram-neg_bact_OMP"/>
</dbReference>
<keyword evidence="7" id="KW-0406">Ion transport</keyword>
<dbReference type="InterPro" id="IPR033900">
    <property type="entry name" value="Gram_neg_porin_domain"/>
</dbReference>
<accession>A0ABM8SXJ5</accession>
<evidence type="ECO:0000313" key="14">
    <source>
        <dbReference type="Proteomes" id="UP000673821"/>
    </source>
</evidence>
<dbReference type="EMBL" id="CAJNBH010000029">
    <property type="protein sequence ID" value="CAE6840184.1"/>
    <property type="molecule type" value="Genomic_DNA"/>
</dbReference>
<dbReference type="CDD" id="cd00342">
    <property type="entry name" value="gram_neg_porins"/>
    <property type="match status" value="1"/>
</dbReference>
<feature type="chain" id="PRO_5045589055" evidence="11">
    <location>
        <begin position="21"/>
        <end position="379"/>
    </location>
</feature>
<dbReference type="PANTHER" id="PTHR34501:SF9">
    <property type="entry name" value="MAJOR OUTER MEMBRANE PROTEIN P.IA"/>
    <property type="match status" value="1"/>
</dbReference>
<feature type="domain" description="Porin" evidence="12">
    <location>
        <begin position="16"/>
        <end position="340"/>
    </location>
</feature>
<evidence type="ECO:0000256" key="11">
    <source>
        <dbReference type="SAM" id="SignalP"/>
    </source>
</evidence>
<gene>
    <name evidence="13" type="ORF">R69776_07007</name>
</gene>
<dbReference type="PRINTS" id="PR00184">
    <property type="entry name" value="NEISSPPORIN"/>
</dbReference>
<keyword evidence="8" id="KW-0626">Porin</keyword>